<dbReference type="EMBL" id="AFPY01000126">
    <property type="protein sequence ID" value="EGQ12812.1"/>
    <property type="molecule type" value="Genomic_DNA"/>
</dbReference>
<dbReference type="AlphaFoldDB" id="F9DLN4"/>
<reference evidence="2 3" key="1">
    <citation type="submission" date="2011-04" db="EMBL/GenBank/DDBJ databases">
        <authorList>
            <person name="Muzny D."/>
            <person name="Qin X."/>
            <person name="Deng J."/>
            <person name="Jiang H."/>
            <person name="Liu Y."/>
            <person name="Qu J."/>
            <person name="Song X.-Z."/>
            <person name="Zhang L."/>
            <person name="Thornton R."/>
            <person name="Coyle M."/>
            <person name="Francisco L."/>
            <person name="Jackson L."/>
            <person name="Javaid M."/>
            <person name="Korchina V."/>
            <person name="Kovar C."/>
            <person name="Mata R."/>
            <person name="Mathew T."/>
            <person name="Ngo R."/>
            <person name="Nguyen L."/>
            <person name="Nguyen N."/>
            <person name="Okwuonu G."/>
            <person name="Ongeri F."/>
            <person name="Pham C."/>
            <person name="Simmons D."/>
            <person name="Wilczek-Boney K."/>
            <person name="Hale W."/>
            <person name="Jakkamsetti A."/>
            <person name="Pham P."/>
            <person name="Ruth R."/>
            <person name="San Lucas F."/>
            <person name="Warren J."/>
            <person name="Zhang J."/>
            <person name="Zhao Z."/>
            <person name="Zhou C."/>
            <person name="Zhu D."/>
            <person name="Lee S."/>
            <person name="Bess C."/>
            <person name="Blankenburg K."/>
            <person name="Forbes L."/>
            <person name="Fu Q."/>
            <person name="Gubbala S."/>
            <person name="Hirani K."/>
            <person name="Jayaseelan J.C."/>
            <person name="Lara F."/>
            <person name="Munidasa M."/>
            <person name="Palculict T."/>
            <person name="Patil S."/>
            <person name="Pu L.-L."/>
            <person name="Saada N."/>
            <person name="Tang L."/>
            <person name="Weissenberger G."/>
            <person name="Zhu Y."/>
            <person name="Hemphill L."/>
            <person name="Shang Y."/>
            <person name="Youmans B."/>
            <person name="Ayvaz T."/>
            <person name="Ross M."/>
            <person name="Santibanez J."/>
            <person name="Aqrawi P."/>
            <person name="Gross S."/>
            <person name="Joshi V."/>
            <person name="Fowler G."/>
            <person name="Nazareth L."/>
            <person name="Reid J."/>
            <person name="Worley K."/>
            <person name="Petrosino J."/>
            <person name="Highlander S."/>
            <person name="Gibbs R."/>
        </authorList>
    </citation>
    <scope>NUCLEOTIDE SEQUENCE [LARGE SCALE GENOMIC DNA]</scope>
    <source>
        <strain evidence="2 3">ATCC 700821</strain>
    </source>
</reference>
<gene>
    <name evidence="2" type="ORF">HMPREF9144_2576</name>
</gene>
<dbReference type="HOGENOM" id="CLU_3314833_0_0_10"/>
<comment type="caution">
    <text evidence="2">The sequence shown here is derived from an EMBL/GenBank/DDBJ whole genome shotgun (WGS) entry which is preliminary data.</text>
</comment>
<keyword evidence="1" id="KW-0812">Transmembrane</keyword>
<feature type="transmembrane region" description="Helical" evidence="1">
    <location>
        <begin position="12"/>
        <end position="36"/>
    </location>
</feature>
<protein>
    <submittedName>
        <fullName evidence="2">Uncharacterized protein</fullName>
    </submittedName>
</protein>
<keyword evidence="1" id="KW-1133">Transmembrane helix</keyword>
<proteinExistence type="predicted"/>
<name>F9DLN4_9BACT</name>
<organism evidence="2 3">
    <name type="scientific">Prevotella pallens ATCC 700821</name>
    <dbReference type="NCBI Taxonomy" id="997353"/>
    <lineage>
        <taxon>Bacteria</taxon>
        <taxon>Pseudomonadati</taxon>
        <taxon>Bacteroidota</taxon>
        <taxon>Bacteroidia</taxon>
        <taxon>Bacteroidales</taxon>
        <taxon>Prevotellaceae</taxon>
        <taxon>Prevotella</taxon>
    </lineage>
</organism>
<keyword evidence="1" id="KW-0472">Membrane</keyword>
<sequence>MATHTETNVFILISFGSIFFYSNATAITLLFVLMAVTII</sequence>
<evidence type="ECO:0000313" key="2">
    <source>
        <dbReference type="EMBL" id="EGQ12812.1"/>
    </source>
</evidence>
<accession>F9DLN4</accession>
<evidence type="ECO:0000256" key="1">
    <source>
        <dbReference type="SAM" id="Phobius"/>
    </source>
</evidence>
<evidence type="ECO:0000313" key="3">
    <source>
        <dbReference type="Proteomes" id="UP000004123"/>
    </source>
</evidence>
<dbReference type="Proteomes" id="UP000004123">
    <property type="component" value="Unassembled WGS sequence"/>
</dbReference>